<dbReference type="CDD" id="cd07571">
    <property type="entry name" value="ALP_N-acyl_transferase"/>
    <property type="match status" value="1"/>
</dbReference>
<dbReference type="Pfam" id="PF20154">
    <property type="entry name" value="LNT_N"/>
    <property type="match status" value="1"/>
</dbReference>
<comment type="subcellular location">
    <subcellularLocation>
        <location evidence="1 9">Cell membrane</location>
        <topology evidence="1 9">Multi-pass membrane protein</topology>
    </subcellularLocation>
</comment>
<keyword evidence="12" id="KW-1185">Reference proteome</keyword>
<dbReference type="HAMAP" id="MF_01148">
    <property type="entry name" value="Lnt"/>
    <property type="match status" value="1"/>
</dbReference>
<dbReference type="Gene3D" id="3.60.110.10">
    <property type="entry name" value="Carbon-nitrogen hydrolase"/>
    <property type="match status" value="1"/>
</dbReference>
<evidence type="ECO:0000256" key="6">
    <source>
        <dbReference type="ARBA" id="ARBA00022989"/>
    </source>
</evidence>
<evidence type="ECO:0000256" key="8">
    <source>
        <dbReference type="ARBA" id="ARBA00023315"/>
    </source>
</evidence>
<keyword evidence="6 9" id="KW-1133">Transmembrane helix</keyword>
<evidence type="ECO:0000256" key="5">
    <source>
        <dbReference type="ARBA" id="ARBA00022692"/>
    </source>
</evidence>
<dbReference type="InterPro" id="IPR036526">
    <property type="entry name" value="C-N_Hydrolase_sf"/>
</dbReference>
<organism evidence="11 12">
    <name type="scientific">Rhizobium deserti</name>
    <dbReference type="NCBI Taxonomy" id="2547961"/>
    <lineage>
        <taxon>Bacteria</taxon>
        <taxon>Pseudomonadati</taxon>
        <taxon>Pseudomonadota</taxon>
        <taxon>Alphaproteobacteria</taxon>
        <taxon>Hyphomicrobiales</taxon>
        <taxon>Rhizobiaceae</taxon>
        <taxon>Rhizobium/Agrobacterium group</taxon>
        <taxon>Rhizobium</taxon>
    </lineage>
</organism>
<keyword evidence="4 9" id="KW-0808">Transferase</keyword>
<comment type="pathway">
    <text evidence="9">Protein modification; lipoprotein biosynthesis (N-acyl transfer).</text>
</comment>
<dbReference type="AlphaFoldDB" id="A0A4R5UH92"/>
<feature type="transmembrane region" description="Helical" evidence="9">
    <location>
        <begin position="509"/>
        <end position="528"/>
    </location>
</feature>
<dbReference type="PANTHER" id="PTHR38686:SF1">
    <property type="entry name" value="APOLIPOPROTEIN N-ACYLTRANSFERASE"/>
    <property type="match status" value="1"/>
</dbReference>
<feature type="transmembrane region" description="Helical" evidence="9">
    <location>
        <begin position="136"/>
        <end position="157"/>
    </location>
</feature>
<comment type="caution">
    <text evidence="11">The sequence shown here is derived from an EMBL/GenBank/DDBJ whole genome shotgun (WGS) entry which is preliminary data.</text>
</comment>
<gene>
    <name evidence="9 11" type="primary">lnt</name>
    <name evidence="11" type="ORF">E2F50_13775</name>
</gene>
<evidence type="ECO:0000259" key="10">
    <source>
        <dbReference type="PROSITE" id="PS50263"/>
    </source>
</evidence>
<feature type="transmembrane region" description="Helical" evidence="9">
    <location>
        <begin position="206"/>
        <end position="224"/>
    </location>
</feature>
<keyword evidence="5 9" id="KW-0812">Transmembrane</keyword>
<feature type="transmembrane region" description="Helical" evidence="9">
    <location>
        <begin position="101"/>
        <end position="129"/>
    </location>
</feature>
<dbReference type="InterPro" id="IPR003010">
    <property type="entry name" value="C-N_Hydrolase"/>
</dbReference>
<evidence type="ECO:0000256" key="1">
    <source>
        <dbReference type="ARBA" id="ARBA00004651"/>
    </source>
</evidence>
<accession>A0A4R5UH92</accession>
<evidence type="ECO:0000313" key="12">
    <source>
        <dbReference type="Proteomes" id="UP000295238"/>
    </source>
</evidence>
<dbReference type="OrthoDB" id="9804277at2"/>
<dbReference type="GO" id="GO:0016410">
    <property type="term" value="F:N-acyltransferase activity"/>
    <property type="evidence" value="ECO:0007669"/>
    <property type="project" value="UniProtKB-UniRule"/>
</dbReference>
<feature type="transmembrane region" description="Helical" evidence="9">
    <location>
        <begin position="34"/>
        <end position="51"/>
    </location>
</feature>
<dbReference type="GO" id="GO:0042158">
    <property type="term" value="P:lipoprotein biosynthetic process"/>
    <property type="evidence" value="ECO:0007669"/>
    <property type="project" value="UniProtKB-UniRule"/>
</dbReference>
<reference evidence="11 12" key="1">
    <citation type="submission" date="2019-03" db="EMBL/GenBank/DDBJ databases">
        <title>Rhizobium sp. nov., an bacterium isolated from biocrust in Mu Us Desert.</title>
        <authorList>
            <person name="Lixiong L."/>
        </authorList>
    </citation>
    <scope>NUCLEOTIDE SEQUENCE [LARGE SCALE GENOMIC DNA]</scope>
    <source>
        <strain evidence="11 12">SPY-1</strain>
    </source>
</reference>
<dbReference type="UniPathway" id="UPA00666"/>
<name>A0A4R5UH92_9HYPH</name>
<evidence type="ECO:0000256" key="2">
    <source>
        <dbReference type="ARBA" id="ARBA00010065"/>
    </source>
</evidence>
<feature type="transmembrane region" description="Helical" evidence="9">
    <location>
        <begin position="177"/>
        <end position="199"/>
    </location>
</feature>
<comment type="catalytic activity">
    <reaction evidence="9">
        <text>N-terminal S-1,2-diacyl-sn-glyceryl-L-cysteinyl-[lipoprotein] + a glycerophospholipid = N-acyl-S-1,2-diacyl-sn-glyceryl-L-cysteinyl-[lipoprotein] + a 2-acyl-sn-glycero-3-phospholipid + H(+)</text>
        <dbReference type="Rhea" id="RHEA:48228"/>
        <dbReference type="Rhea" id="RHEA-COMP:14681"/>
        <dbReference type="Rhea" id="RHEA-COMP:14684"/>
        <dbReference type="ChEBI" id="CHEBI:15378"/>
        <dbReference type="ChEBI" id="CHEBI:136912"/>
        <dbReference type="ChEBI" id="CHEBI:140656"/>
        <dbReference type="ChEBI" id="CHEBI:140657"/>
        <dbReference type="ChEBI" id="CHEBI:140660"/>
        <dbReference type="EC" id="2.3.1.269"/>
    </reaction>
</comment>
<feature type="domain" description="CN hydrolase" evidence="10">
    <location>
        <begin position="246"/>
        <end position="495"/>
    </location>
</feature>
<dbReference type="PANTHER" id="PTHR38686">
    <property type="entry name" value="APOLIPOPROTEIN N-ACYLTRANSFERASE"/>
    <property type="match status" value="1"/>
</dbReference>
<dbReference type="GO" id="GO:0005886">
    <property type="term" value="C:plasma membrane"/>
    <property type="evidence" value="ECO:0007669"/>
    <property type="project" value="UniProtKB-SubCell"/>
</dbReference>
<dbReference type="InterPro" id="IPR045378">
    <property type="entry name" value="LNT_N"/>
</dbReference>
<evidence type="ECO:0000256" key="7">
    <source>
        <dbReference type="ARBA" id="ARBA00023136"/>
    </source>
</evidence>
<dbReference type="Proteomes" id="UP000295238">
    <property type="component" value="Unassembled WGS sequence"/>
</dbReference>
<feature type="transmembrane region" description="Helical" evidence="9">
    <location>
        <begin position="9"/>
        <end position="28"/>
    </location>
</feature>
<sequence>MERLAGRIMLLWGFPRLALAFLAGAIGALALPPFGFFGAFFVSFTLLVWLMDGSTGSPDGGILVKFRSSFLLGWMFGFGYFVAGLWWLGNALLVDAEDFAWALPLAVFGLPAYLALFYGLATLVASLLWSDGFGRIAALAFGFGLAEWLRSFVLTGFPWNAIGYGAMPIPLMMQSGAVLGLFGVTVLSVFVFAAPALIGTGKGIRIGLALAALLLCAHLGFGAWRLSGADSLLSSAGGTQTTVRLVQPLIDQSRKLDDTERATIFEEHLALSALPPQDGGKRPDVIVWPETSVPFILTDNPDALTRIADVLQDGQVLVAGVVRSEAAGPGSPPRFYNSIYVIDSQGQIISASDKVHLVPYGEYVPYEDILRYLGVTDAIAMPGGFTAAPALSLLTLPGGQSFYPLICYEAIFPNEITDDVERTSALLNVTNDGWFGATPGPYQHFLQARLRAVETGLPLIRGANTGISAVVDPFGRLTKALGYNQKGVIDSTIGSTSVPHWNNQERQNYFWLVMASMVLIAAGSRAGFKFRTN</sequence>
<protein>
    <recommendedName>
        <fullName evidence="9">Apolipoprotein N-acyltransferase</fullName>
        <shortName evidence="9">ALP N-acyltransferase</shortName>
        <ecNumber evidence="9">2.3.1.269</ecNumber>
    </recommendedName>
</protein>
<dbReference type="InterPro" id="IPR004563">
    <property type="entry name" value="Apolipo_AcylTrfase"/>
</dbReference>
<dbReference type="SUPFAM" id="SSF56317">
    <property type="entry name" value="Carbon-nitrogen hydrolase"/>
    <property type="match status" value="1"/>
</dbReference>
<evidence type="ECO:0000256" key="4">
    <source>
        <dbReference type="ARBA" id="ARBA00022679"/>
    </source>
</evidence>
<dbReference type="EC" id="2.3.1.269" evidence="9"/>
<keyword evidence="7 9" id="KW-0472">Membrane</keyword>
<evidence type="ECO:0000256" key="3">
    <source>
        <dbReference type="ARBA" id="ARBA00022475"/>
    </source>
</evidence>
<dbReference type="NCBIfam" id="TIGR00546">
    <property type="entry name" value="lnt"/>
    <property type="match status" value="1"/>
</dbReference>
<dbReference type="Pfam" id="PF00795">
    <property type="entry name" value="CN_hydrolase"/>
    <property type="match status" value="1"/>
</dbReference>
<keyword evidence="8 9" id="KW-0012">Acyltransferase</keyword>
<comment type="similarity">
    <text evidence="2 9">Belongs to the CN hydrolase family. Apolipoprotein N-acyltransferase subfamily.</text>
</comment>
<evidence type="ECO:0000313" key="11">
    <source>
        <dbReference type="EMBL" id="TDK35313.1"/>
    </source>
</evidence>
<feature type="transmembrane region" description="Helical" evidence="9">
    <location>
        <begin position="71"/>
        <end position="89"/>
    </location>
</feature>
<keyword evidence="3 9" id="KW-1003">Cell membrane</keyword>
<evidence type="ECO:0000256" key="9">
    <source>
        <dbReference type="HAMAP-Rule" id="MF_01148"/>
    </source>
</evidence>
<dbReference type="EMBL" id="SMTL01000003">
    <property type="protein sequence ID" value="TDK35313.1"/>
    <property type="molecule type" value="Genomic_DNA"/>
</dbReference>
<proteinExistence type="inferred from homology"/>
<dbReference type="PROSITE" id="PS50263">
    <property type="entry name" value="CN_HYDROLASE"/>
    <property type="match status" value="1"/>
</dbReference>
<dbReference type="RefSeq" id="WP_133316735.1">
    <property type="nucleotide sequence ID" value="NZ_SMTL01000003.1"/>
</dbReference>
<keyword evidence="11" id="KW-0449">Lipoprotein</keyword>
<comment type="function">
    <text evidence="9">Catalyzes the phospholipid dependent N-acylation of the N-terminal cysteine of apolipoprotein, the last step in lipoprotein maturation.</text>
</comment>